<protein>
    <submittedName>
        <fullName evidence="2">Uncharacterized protein</fullName>
    </submittedName>
</protein>
<dbReference type="EMBL" id="CP022423">
    <property type="protein sequence ID" value="ASM76409.1"/>
    <property type="molecule type" value="Genomic_DNA"/>
</dbReference>
<dbReference type="AlphaFoldDB" id="A0A221KBR3"/>
<feature type="region of interest" description="Disordered" evidence="1">
    <location>
        <begin position="1"/>
        <end position="30"/>
    </location>
</feature>
<dbReference type="RefSeq" id="WP_089415775.1">
    <property type="nucleotide sequence ID" value="NZ_CP022423.1"/>
</dbReference>
<evidence type="ECO:0000256" key="1">
    <source>
        <dbReference type="SAM" id="MobiDB-lite"/>
    </source>
</evidence>
<keyword evidence="3" id="KW-1185">Reference proteome</keyword>
<dbReference type="InterPro" id="IPR009363">
    <property type="entry name" value="Phage_Mu_Gp16"/>
</dbReference>
<evidence type="ECO:0000313" key="3">
    <source>
        <dbReference type="Proteomes" id="UP000199729"/>
    </source>
</evidence>
<organism evidence="2 3">
    <name type="scientific">Vitreoscilla filiformis</name>
    <dbReference type="NCBI Taxonomy" id="63"/>
    <lineage>
        <taxon>Bacteria</taxon>
        <taxon>Pseudomonadati</taxon>
        <taxon>Pseudomonadota</taxon>
        <taxon>Betaproteobacteria</taxon>
        <taxon>Neisseriales</taxon>
        <taxon>Neisseriaceae</taxon>
        <taxon>Vitreoscilla</taxon>
    </lineage>
</organism>
<sequence>MEPLTASERRRAAPPPAEVHRPAPRATKPMEPNIYAKVGMARKWAMDQRIPGLETDEAYYDMLQDRYGVRSLKLVPKAKQAEVFAHFVALGYGAGRSQPSSDAWARSPLWLKARCIWHALAAAGEVRNNTDDALLAYVKRQTGVDHWRWLNAYQCHRIIEALKKWAARKNVPLNVDG</sequence>
<dbReference type="OrthoDB" id="5460653at2"/>
<dbReference type="Proteomes" id="UP000199729">
    <property type="component" value="Chromosome"/>
</dbReference>
<proteinExistence type="predicted"/>
<accession>A0A221KBR3</accession>
<dbReference type="KEGG" id="vff:VITFI_CDS0630"/>
<name>A0A221KBR3_VITFI</name>
<reference evidence="2 3" key="1">
    <citation type="submission" date="2017-07" db="EMBL/GenBank/DDBJ databases">
        <title>Complete Genome Sequence of the cosmetic ferment Vitreoscilla filiformis (ATCC15551).</title>
        <authorList>
            <person name="Contreras S."/>
            <person name="Sagory-Zalkind P."/>
            <person name="Blanquart H."/>
            <person name="Iltis A."/>
            <person name="Morand S.C."/>
        </authorList>
    </citation>
    <scope>NUCLEOTIDE SEQUENCE [LARGE SCALE GENOMIC DNA]</scope>
    <source>
        <strain evidence="2 3">ATCC 15551</strain>
    </source>
</reference>
<dbReference type="Pfam" id="PF06252">
    <property type="entry name" value="GemA"/>
    <property type="match status" value="1"/>
</dbReference>
<gene>
    <name evidence="2" type="ORF">VITFI_CDS0630</name>
</gene>
<evidence type="ECO:0000313" key="2">
    <source>
        <dbReference type="EMBL" id="ASM76409.1"/>
    </source>
</evidence>